<dbReference type="Pfam" id="PF01757">
    <property type="entry name" value="Acyl_transf_3"/>
    <property type="match status" value="1"/>
</dbReference>
<comment type="caution">
    <text evidence="3">The sequence shown here is derived from an EMBL/GenBank/DDBJ whole genome shotgun (WGS) entry which is preliminary data.</text>
</comment>
<dbReference type="AlphaFoldDB" id="A0A542Z7S2"/>
<evidence type="ECO:0000313" key="3">
    <source>
        <dbReference type="EMBL" id="TQL56385.1"/>
    </source>
</evidence>
<evidence type="ECO:0000256" key="1">
    <source>
        <dbReference type="SAM" id="Phobius"/>
    </source>
</evidence>
<feature type="domain" description="Acyltransferase 3" evidence="2">
    <location>
        <begin position="10"/>
        <end position="360"/>
    </location>
</feature>
<feature type="transmembrane region" description="Helical" evidence="1">
    <location>
        <begin position="279"/>
        <end position="300"/>
    </location>
</feature>
<gene>
    <name evidence="3" type="ORF">FB474_4001</name>
</gene>
<feature type="transmembrane region" description="Helical" evidence="1">
    <location>
        <begin position="211"/>
        <end position="235"/>
    </location>
</feature>
<keyword evidence="1" id="KW-1133">Transmembrane helix</keyword>
<feature type="transmembrane region" description="Helical" evidence="1">
    <location>
        <begin position="98"/>
        <end position="117"/>
    </location>
</feature>
<keyword evidence="3" id="KW-0808">Transferase</keyword>
<evidence type="ECO:0000313" key="4">
    <source>
        <dbReference type="Proteomes" id="UP000319514"/>
    </source>
</evidence>
<dbReference type="OrthoDB" id="7375713at2"/>
<keyword evidence="4" id="KW-1185">Reference proteome</keyword>
<dbReference type="GO" id="GO:0016747">
    <property type="term" value="F:acyltransferase activity, transferring groups other than amino-acyl groups"/>
    <property type="evidence" value="ECO:0007669"/>
    <property type="project" value="InterPro"/>
</dbReference>
<proteinExistence type="predicted"/>
<dbReference type="EMBL" id="VFOQ01000003">
    <property type="protein sequence ID" value="TQL56385.1"/>
    <property type="molecule type" value="Genomic_DNA"/>
</dbReference>
<keyword evidence="1" id="KW-0472">Membrane</keyword>
<sequence>MSVSPARWPCLDNLRTLLVAGIIAGHGILGYSGEFGWTYQAYRETSLAGLTQTVVLAVVGPFAVFLIALLFLISGLLTPGSLQRKGAGPYVRDRVLRLGVPWAVFALLVFPTLVHWLDRGIRHSRATWWQDLRRLVPTLDTGPLWFLPVLLLFSTGYAVWWRTAAMSPRMRRGGAPTGRTVALLVAGVAAGTFVVRLWLGLDTNQVAGLQVWQWPECAGLFALGTVASGHGWLVSVPPGIRRGTGRAVVAGVLVAIAVVVAVGPTRITGTDLAGGWNLPALGVAALEATLTVCGPIWLLAKAQTRLRFDGPQWRRAGRGAYTAYLLQAPVLLGLAVLLRPVPLAAEVKALVVALGGVLLCFDVGSLLVRRTRLGRHL</sequence>
<evidence type="ECO:0000259" key="2">
    <source>
        <dbReference type="Pfam" id="PF01757"/>
    </source>
</evidence>
<feature type="transmembrane region" description="Helical" evidence="1">
    <location>
        <begin position="142"/>
        <end position="160"/>
    </location>
</feature>
<keyword evidence="1" id="KW-0812">Transmembrane</keyword>
<dbReference type="PANTHER" id="PTHR36927">
    <property type="entry name" value="BLR4337 PROTEIN"/>
    <property type="match status" value="1"/>
</dbReference>
<feature type="transmembrane region" description="Helical" evidence="1">
    <location>
        <begin position="321"/>
        <end position="341"/>
    </location>
</feature>
<reference evidence="3 4" key="1">
    <citation type="submission" date="2019-06" db="EMBL/GenBank/DDBJ databases">
        <title>Sequencing the genomes of 1000 actinobacteria strains.</title>
        <authorList>
            <person name="Klenk H.-P."/>
        </authorList>
    </citation>
    <scope>NUCLEOTIDE SEQUENCE [LARGE SCALE GENOMIC DNA]</scope>
    <source>
        <strain evidence="3 4">DSM 18082</strain>
    </source>
</reference>
<organism evidence="3 4">
    <name type="scientific">Oryzihumus leptocrescens</name>
    <dbReference type="NCBI Taxonomy" id="297536"/>
    <lineage>
        <taxon>Bacteria</taxon>
        <taxon>Bacillati</taxon>
        <taxon>Actinomycetota</taxon>
        <taxon>Actinomycetes</taxon>
        <taxon>Micrococcales</taxon>
        <taxon>Intrasporangiaceae</taxon>
        <taxon>Oryzihumus</taxon>
    </lineage>
</organism>
<feature type="transmembrane region" description="Helical" evidence="1">
    <location>
        <begin position="247"/>
        <end position="267"/>
    </location>
</feature>
<dbReference type="Proteomes" id="UP000319514">
    <property type="component" value="Unassembled WGS sequence"/>
</dbReference>
<feature type="transmembrane region" description="Helical" evidence="1">
    <location>
        <begin position="12"/>
        <end position="33"/>
    </location>
</feature>
<dbReference type="RefSeq" id="WP_141790592.1">
    <property type="nucleotide sequence ID" value="NZ_BAAAKX010000008.1"/>
</dbReference>
<feature type="transmembrane region" description="Helical" evidence="1">
    <location>
        <begin position="347"/>
        <end position="368"/>
    </location>
</feature>
<feature type="transmembrane region" description="Helical" evidence="1">
    <location>
        <begin position="181"/>
        <end position="199"/>
    </location>
</feature>
<accession>A0A542Z7S2</accession>
<name>A0A542Z7S2_9MICO</name>
<feature type="transmembrane region" description="Helical" evidence="1">
    <location>
        <begin position="53"/>
        <end position="77"/>
    </location>
</feature>
<dbReference type="InterPro" id="IPR050623">
    <property type="entry name" value="Glucan_succinyl_AcylTrfase"/>
</dbReference>
<keyword evidence="3" id="KW-0012">Acyltransferase</keyword>
<protein>
    <submittedName>
        <fullName evidence="3">Acyltransferase-like protein</fullName>
    </submittedName>
</protein>
<dbReference type="InterPro" id="IPR002656">
    <property type="entry name" value="Acyl_transf_3_dom"/>
</dbReference>